<keyword evidence="7" id="KW-1185">Reference proteome</keyword>
<feature type="domain" description="HTH araC/xylS-type" evidence="5">
    <location>
        <begin position="46"/>
        <end position="143"/>
    </location>
</feature>
<name>A0ABS8JJD2_9GAMM</name>
<dbReference type="SUPFAM" id="SSF46689">
    <property type="entry name" value="Homeodomain-like"/>
    <property type="match status" value="2"/>
</dbReference>
<dbReference type="SMART" id="SM00342">
    <property type="entry name" value="HTH_ARAC"/>
    <property type="match status" value="1"/>
</dbReference>
<evidence type="ECO:0000256" key="3">
    <source>
        <dbReference type="ARBA" id="ARBA00023163"/>
    </source>
</evidence>
<dbReference type="PANTHER" id="PTHR46796:SF6">
    <property type="entry name" value="ARAC SUBFAMILY"/>
    <property type="match status" value="1"/>
</dbReference>
<dbReference type="InterPro" id="IPR018062">
    <property type="entry name" value="HTH_AraC-typ_CS"/>
</dbReference>
<dbReference type="InterPro" id="IPR009057">
    <property type="entry name" value="Homeodomain-like_sf"/>
</dbReference>
<feature type="region of interest" description="Disordered" evidence="4">
    <location>
        <begin position="16"/>
        <end position="35"/>
    </location>
</feature>
<reference evidence="6" key="1">
    <citation type="submission" date="2021-10" db="EMBL/GenBank/DDBJ databases">
        <authorList>
            <person name="Lyu M."/>
            <person name="Wang X."/>
            <person name="Meng X."/>
            <person name="Xu K."/>
        </authorList>
    </citation>
    <scope>NUCLEOTIDE SEQUENCE</scope>
    <source>
        <strain evidence="6">A6</strain>
    </source>
</reference>
<proteinExistence type="predicted"/>
<protein>
    <submittedName>
        <fullName evidence="6">AraC family transcriptional regulator</fullName>
    </submittedName>
</protein>
<sequence length="144" mass="15656">MVRRLGWASGGIGATLAPSSEEPEMFATQSTAPAARAPSLSPSALARVRDYIDAHLRDAITLEDLAAAACISRFHFARLFRATTGASPMQYVRNTRVAAAKAMLVQNPSISAVAVELGFFDQSHFTRTFRRVTGVSPGHWRRRP</sequence>
<dbReference type="PANTHER" id="PTHR46796">
    <property type="entry name" value="HTH-TYPE TRANSCRIPTIONAL ACTIVATOR RHAS-RELATED"/>
    <property type="match status" value="1"/>
</dbReference>
<keyword evidence="3" id="KW-0804">Transcription</keyword>
<dbReference type="PRINTS" id="PR00032">
    <property type="entry name" value="HTHARAC"/>
</dbReference>
<dbReference type="Gene3D" id="1.10.10.60">
    <property type="entry name" value="Homeodomain-like"/>
    <property type="match status" value="1"/>
</dbReference>
<dbReference type="InterPro" id="IPR020449">
    <property type="entry name" value="Tscrpt_reg_AraC-type_HTH"/>
</dbReference>
<dbReference type="Proteomes" id="UP001165293">
    <property type="component" value="Unassembled WGS sequence"/>
</dbReference>
<dbReference type="InterPro" id="IPR018060">
    <property type="entry name" value="HTH_AraC"/>
</dbReference>
<dbReference type="PROSITE" id="PS00041">
    <property type="entry name" value="HTH_ARAC_FAMILY_1"/>
    <property type="match status" value="1"/>
</dbReference>
<evidence type="ECO:0000313" key="6">
    <source>
        <dbReference type="EMBL" id="MCC8363711.1"/>
    </source>
</evidence>
<comment type="caution">
    <text evidence="6">The sequence shown here is derived from an EMBL/GenBank/DDBJ whole genome shotgun (WGS) entry which is preliminary data.</text>
</comment>
<dbReference type="Pfam" id="PF12833">
    <property type="entry name" value="HTH_18"/>
    <property type="match status" value="1"/>
</dbReference>
<evidence type="ECO:0000259" key="5">
    <source>
        <dbReference type="PROSITE" id="PS01124"/>
    </source>
</evidence>
<gene>
    <name evidence="6" type="ORF">LK996_11580</name>
</gene>
<keyword evidence="2" id="KW-0238">DNA-binding</keyword>
<evidence type="ECO:0000256" key="1">
    <source>
        <dbReference type="ARBA" id="ARBA00023015"/>
    </source>
</evidence>
<accession>A0ABS8JJD2</accession>
<evidence type="ECO:0000256" key="2">
    <source>
        <dbReference type="ARBA" id="ARBA00023125"/>
    </source>
</evidence>
<dbReference type="PROSITE" id="PS01124">
    <property type="entry name" value="HTH_ARAC_FAMILY_2"/>
    <property type="match status" value="1"/>
</dbReference>
<dbReference type="EMBL" id="JAJGAK010000002">
    <property type="protein sequence ID" value="MCC8363711.1"/>
    <property type="molecule type" value="Genomic_DNA"/>
</dbReference>
<dbReference type="InterPro" id="IPR050204">
    <property type="entry name" value="AraC_XylS_family_regulators"/>
</dbReference>
<evidence type="ECO:0000256" key="4">
    <source>
        <dbReference type="SAM" id="MobiDB-lite"/>
    </source>
</evidence>
<dbReference type="RefSeq" id="WP_230527393.1">
    <property type="nucleotide sequence ID" value="NZ_JAJGAK010000002.1"/>
</dbReference>
<keyword evidence="1" id="KW-0805">Transcription regulation</keyword>
<organism evidence="6 7">
    <name type="scientific">Noviluteimonas lactosilytica</name>
    <dbReference type="NCBI Taxonomy" id="2888523"/>
    <lineage>
        <taxon>Bacteria</taxon>
        <taxon>Pseudomonadati</taxon>
        <taxon>Pseudomonadota</taxon>
        <taxon>Gammaproteobacteria</taxon>
        <taxon>Lysobacterales</taxon>
        <taxon>Lysobacteraceae</taxon>
        <taxon>Noviluteimonas</taxon>
    </lineage>
</organism>
<evidence type="ECO:0000313" key="7">
    <source>
        <dbReference type="Proteomes" id="UP001165293"/>
    </source>
</evidence>